<dbReference type="Gene3D" id="1.25.10.90">
    <property type="match status" value="1"/>
</dbReference>
<dbReference type="InterPro" id="IPR016024">
    <property type="entry name" value="ARM-type_fold"/>
</dbReference>
<comment type="caution">
    <text evidence="1">The sequence shown here is derived from an EMBL/GenBank/DDBJ whole genome shotgun (WGS) entry which is preliminary data.</text>
</comment>
<keyword evidence="2" id="KW-1185">Reference proteome</keyword>
<name>A0ABV9QJD6_9FIRM</name>
<evidence type="ECO:0000313" key="2">
    <source>
        <dbReference type="Proteomes" id="UP001595916"/>
    </source>
</evidence>
<sequence length="240" mass="29061">MYRKDKEEEMKESSKIIREELKQMQDIPYKEFTCKLIPTKKKEEILGIRMPALRAYAKKLLKERKQESEEFLRDLPHRYFEEYNLHILLLEGEKDYEELILELEEVLPYVDNWATCDISSPKIFKKQGENLYEKALEWIDSDKTYTVRYGIGVLMEHFLDEKFREEMLDVVAEVKSKEYYVKMMQAWYFATALAKQYEKAISILERKRLDEFVQNKSIQKAIESRRVEESRKAYLRSLKY</sequence>
<dbReference type="EMBL" id="JBHSHL010000022">
    <property type="protein sequence ID" value="MFC4804700.1"/>
    <property type="molecule type" value="Genomic_DNA"/>
</dbReference>
<accession>A0ABV9QJD6</accession>
<dbReference type="Pfam" id="PF08713">
    <property type="entry name" value="DNA_alkylation"/>
    <property type="match status" value="1"/>
</dbReference>
<dbReference type="PANTHER" id="PTHR34070">
    <property type="entry name" value="ARMADILLO-TYPE FOLD"/>
    <property type="match status" value="1"/>
</dbReference>
<dbReference type="Proteomes" id="UP001595916">
    <property type="component" value="Unassembled WGS sequence"/>
</dbReference>
<dbReference type="CDD" id="cd06561">
    <property type="entry name" value="AlkD_like"/>
    <property type="match status" value="1"/>
</dbReference>
<reference evidence="2" key="1">
    <citation type="journal article" date="2019" name="Int. J. Syst. Evol. Microbiol.">
        <title>The Global Catalogue of Microorganisms (GCM) 10K type strain sequencing project: providing services to taxonomists for standard genome sequencing and annotation.</title>
        <authorList>
            <consortium name="The Broad Institute Genomics Platform"/>
            <consortium name="The Broad Institute Genome Sequencing Center for Infectious Disease"/>
            <person name="Wu L."/>
            <person name="Ma J."/>
        </authorList>
    </citation>
    <scope>NUCLEOTIDE SEQUENCE [LARGE SCALE GENOMIC DNA]</scope>
    <source>
        <strain evidence="2">CCUG 46385</strain>
    </source>
</reference>
<dbReference type="RefSeq" id="WP_379788213.1">
    <property type="nucleotide sequence ID" value="NZ_JBHSHL010000022.1"/>
</dbReference>
<gene>
    <name evidence="1" type="ORF">ACFO4R_06345</name>
</gene>
<dbReference type="PANTHER" id="PTHR34070:SF1">
    <property type="entry name" value="DNA ALKYLATION REPAIR PROTEIN"/>
    <property type="match status" value="1"/>
</dbReference>
<evidence type="ECO:0000313" key="1">
    <source>
        <dbReference type="EMBL" id="MFC4804700.1"/>
    </source>
</evidence>
<dbReference type="SUPFAM" id="SSF48371">
    <property type="entry name" value="ARM repeat"/>
    <property type="match status" value="1"/>
</dbReference>
<protein>
    <submittedName>
        <fullName evidence="1">DNA alkylation repair protein</fullName>
    </submittedName>
</protein>
<proteinExistence type="predicted"/>
<dbReference type="InterPro" id="IPR014825">
    <property type="entry name" value="DNA_alkylation"/>
</dbReference>
<organism evidence="1 2">
    <name type="scientific">Filifactor villosus</name>
    <dbReference type="NCBI Taxonomy" id="29374"/>
    <lineage>
        <taxon>Bacteria</taxon>
        <taxon>Bacillati</taxon>
        <taxon>Bacillota</taxon>
        <taxon>Clostridia</taxon>
        <taxon>Peptostreptococcales</taxon>
        <taxon>Filifactoraceae</taxon>
        <taxon>Filifactor</taxon>
    </lineage>
</organism>